<organism evidence="2 3">
    <name type="scientific">Streptomyces harbinensis</name>
    <dbReference type="NCBI Taxonomy" id="1176198"/>
    <lineage>
        <taxon>Bacteria</taxon>
        <taxon>Bacillati</taxon>
        <taxon>Actinomycetota</taxon>
        <taxon>Actinomycetes</taxon>
        <taxon>Kitasatosporales</taxon>
        <taxon>Streptomycetaceae</taxon>
        <taxon>Streptomyces</taxon>
    </lineage>
</organism>
<dbReference type="EMBL" id="FPAB01000005">
    <property type="protein sequence ID" value="SFS94664.1"/>
    <property type="molecule type" value="Genomic_DNA"/>
</dbReference>
<evidence type="ECO:0000313" key="2">
    <source>
        <dbReference type="EMBL" id="SFS94664.1"/>
    </source>
</evidence>
<protein>
    <submittedName>
        <fullName evidence="2">Helix-turn-helix domain-containing protein</fullName>
    </submittedName>
</protein>
<dbReference type="Pfam" id="PF13560">
    <property type="entry name" value="HTH_31"/>
    <property type="match status" value="1"/>
</dbReference>
<dbReference type="SMART" id="SM00530">
    <property type="entry name" value="HTH_XRE"/>
    <property type="match status" value="1"/>
</dbReference>
<dbReference type="PROSITE" id="PS50943">
    <property type="entry name" value="HTH_CROC1"/>
    <property type="match status" value="1"/>
</dbReference>
<dbReference type="SUPFAM" id="SSF47413">
    <property type="entry name" value="lambda repressor-like DNA-binding domains"/>
    <property type="match status" value="1"/>
</dbReference>
<proteinExistence type="predicted"/>
<dbReference type="Pfam" id="PF19054">
    <property type="entry name" value="DUF5753"/>
    <property type="match status" value="1"/>
</dbReference>
<evidence type="ECO:0000313" key="3">
    <source>
        <dbReference type="Proteomes" id="UP000198873"/>
    </source>
</evidence>
<dbReference type="GO" id="GO:0003677">
    <property type="term" value="F:DNA binding"/>
    <property type="evidence" value="ECO:0007669"/>
    <property type="project" value="InterPro"/>
</dbReference>
<sequence>MPQKPKIPTVRLRRLAAELRSLRAAAGLTRDEVSERTGINATTLYRVETAKTNPQKRTLIALLDLYEADPGLRAEVASMAERATEQGWLRPYHSELPQEYTAYISFENEAWEVRNYESLFVPGLIQTEQYARAVIAGTLPLASPVEVDQRVQARMDRQAVLTKESPLRLRAVIDEAVLHRAVGGQDVMRAQMRHLLQVMDLPNVSVQAIPFSAGAHPGMPGSFVLMAFADAEEPEIVYLDSMAGDLFLEAPVEMRRYNTIFHDVMSQALSPTATAELITKLIRTTV</sequence>
<dbReference type="Proteomes" id="UP000198873">
    <property type="component" value="Unassembled WGS sequence"/>
</dbReference>
<dbReference type="CDD" id="cd00093">
    <property type="entry name" value="HTH_XRE"/>
    <property type="match status" value="1"/>
</dbReference>
<gene>
    <name evidence="2" type="ORF">SAMN05444716_105128</name>
</gene>
<dbReference type="STRING" id="1176198.SAMN05444716_105128"/>
<accession>A0A1I6TZU2</accession>
<dbReference type="Gene3D" id="1.10.260.40">
    <property type="entry name" value="lambda repressor-like DNA-binding domains"/>
    <property type="match status" value="1"/>
</dbReference>
<keyword evidence="3" id="KW-1185">Reference proteome</keyword>
<name>A0A1I6TZU2_9ACTN</name>
<dbReference type="InterPro" id="IPR043917">
    <property type="entry name" value="DUF5753"/>
</dbReference>
<feature type="domain" description="HTH cro/C1-type" evidence="1">
    <location>
        <begin position="19"/>
        <end position="73"/>
    </location>
</feature>
<dbReference type="InterPro" id="IPR010982">
    <property type="entry name" value="Lambda_DNA-bd_dom_sf"/>
</dbReference>
<reference evidence="3" key="1">
    <citation type="submission" date="2016-10" db="EMBL/GenBank/DDBJ databases">
        <authorList>
            <person name="Varghese N."/>
            <person name="Submissions S."/>
        </authorList>
    </citation>
    <scope>NUCLEOTIDE SEQUENCE [LARGE SCALE GENOMIC DNA]</scope>
    <source>
        <strain evidence="3">CGMCC 4.7047</strain>
    </source>
</reference>
<dbReference type="AlphaFoldDB" id="A0A1I6TZU2"/>
<evidence type="ECO:0000259" key="1">
    <source>
        <dbReference type="PROSITE" id="PS50943"/>
    </source>
</evidence>
<dbReference type="RefSeq" id="WP_093843402.1">
    <property type="nucleotide sequence ID" value="NZ_FPAB01000005.1"/>
</dbReference>
<dbReference type="InterPro" id="IPR001387">
    <property type="entry name" value="Cro/C1-type_HTH"/>
</dbReference>